<keyword evidence="9 12" id="KW-1133">Transmembrane helix</keyword>
<accession>A0ABM9EQ40</accession>
<dbReference type="RefSeq" id="WP_248735060.1">
    <property type="nucleotide sequence ID" value="NZ_CALBWS010000010.1"/>
</dbReference>
<comment type="subcellular location">
    <subcellularLocation>
        <location evidence="1">Cell membrane</location>
        <topology evidence="1">Multi-pass membrane protein</topology>
    </subcellularLocation>
</comment>
<evidence type="ECO:0000256" key="3">
    <source>
        <dbReference type="ARBA" id="ARBA00022475"/>
    </source>
</evidence>
<evidence type="ECO:0000256" key="6">
    <source>
        <dbReference type="ARBA" id="ARBA00022683"/>
    </source>
</evidence>
<feature type="transmembrane region" description="Helical" evidence="12">
    <location>
        <begin position="86"/>
        <end position="108"/>
    </location>
</feature>
<organism evidence="15 16">
    <name type="scientific">Neobacillus rhizosphaerae</name>
    <dbReference type="NCBI Taxonomy" id="2880965"/>
    <lineage>
        <taxon>Bacteria</taxon>
        <taxon>Bacillati</taxon>
        <taxon>Bacillota</taxon>
        <taxon>Bacilli</taxon>
        <taxon>Bacillales</taxon>
        <taxon>Bacillaceae</taxon>
        <taxon>Neobacillus</taxon>
    </lineage>
</organism>
<dbReference type="Proteomes" id="UP000838308">
    <property type="component" value="Unassembled WGS sequence"/>
</dbReference>
<evidence type="ECO:0000256" key="11">
    <source>
        <dbReference type="PROSITE-ProRule" id="PRU00421"/>
    </source>
</evidence>
<dbReference type="InterPro" id="IPR003352">
    <property type="entry name" value="PTS_EIIC"/>
</dbReference>
<dbReference type="NCBIfam" id="TIGR02005">
    <property type="entry name" value="PTS-IIBC-alpha"/>
    <property type="match status" value="1"/>
</dbReference>
<keyword evidence="5" id="KW-0808">Transferase</keyword>
<dbReference type="Pfam" id="PF02378">
    <property type="entry name" value="PTS_EIIC"/>
    <property type="match status" value="1"/>
</dbReference>
<evidence type="ECO:0000259" key="13">
    <source>
        <dbReference type="PROSITE" id="PS51098"/>
    </source>
</evidence>
<feature type="active site" description="Phosphocysteine intermediate; for EIIB activity" evidence="11">
    <location>
        <position position="473"/>
    </location>
</feature>
<keyword evidence="4" id="KW-0762">Sugar transport</keyword>
<dbReference type="InterPro" id="IPR001996">
    <property type="entry name" value="PTS_IIB_1"/>
</dbReference>
<proteinExistence type="predicted"/>
<feature type="transmembrane region" description="Helical" evidence="12">
    <location>
        <begin position="276"/>
        <end position="298"/>
    </location>
</feature>
<keyword evidence="10 12" id="KW-0472">Membrane</keyword>
<reference evidence="15" key="1">
    <citation type="submission" date="2022-04" db="EMBL/GenBank/DDBJ databases">
        <authorList>
            <person name="Criscuolo A."/>
        </authorList>
    </citation>
    <scope>NUCLEOTIDE SEQUENCE</scope>
    <source>
        <strain evidence="15">CIP111895</strain>
    </source>
</reference>
<dbReference type="PROSITE" id="PS51098">
    <property type="entry name" value="PTS_EIIB_TYPE_1"/>
    <property type="match status" value="1"/>
</dbReference>
<dbReference type="PROSITE" id="PS51103">
    <property type="entry name" value="PTS_EIIC_TYPE_1"/>
    <property type="match status" value="1"/>
</dbReference>
<gene>
    <name evidence="15" type="primary">malP_2</name>
    <name evidence="15" type="ORF">BACCIP111895_01922</name>
</gene>
<evidence type="ECO:0000256" key="9">
    <source>
        <dbReference type="ARBA" id="ARBA00022989"/>
    </source>
</evidence>
<evidence type="ECO:0000256" key="8">
    <source>
        <dbReference type="ARBA" id="ARBA00022777"/>
    </source>
</evidence>
<dbReference type="InterPro" id="IPR050429">
    <property type="entry name" value="PTS_Glucose_EIICBA"/>
</dbReference>
<dbReference type="InterPro" id="IPR036878">
    <property type="entry name" value="Glu_permease_IIB"/>
</dbReference>
<feature type="domain" description="PTS EIIC type-1" evidence="14">
    <location>
        <begin position="1"/>
        <end position="418"/>
    </location>
</feature>
<keyword evidence="8" id="KW-0418">Kinase</keyword>
<feature type="transmembrane region" description="Helical" evidence="12">
    <location>
        <begin position="128"/>
        <end position="152"/>
    </location>
</feature>
<protein>
    <submittedName>
        <fullName evidence="15">PTS system maltose-specific EIICB component</fullName>
    </submittedName>
</protein>
<dbReference type="Pfam" id="PF00367">
    <property type="entry name" value="PTS_EIIB"/>
    <property type="match status" value="1"/>
</dbReference>
<dbReference type="EMBL" id="CALBWS010000010">
    <property type="protein sequence ID" value="CAH2714746.1"/>
    <property type="molecule type" value="Genomic_DNA"/>
</dbReference>
<evidence type="ECO:0000259" key="14">
    <source>
        <dbReference type="PROSITE" id="PS51103"/>
    </source>
</evidence>
<keyword evidence="7 12" id="KW-0812">Transmembrane</keyword>
<comment type="caution">
    <text evidence="15">The sequence shown here is derived from an EMBL/GenBank/DDBJ whole genome shotgun (WGS) entry which is preliminary data.</text>
</comment>
<evidence type="ECO:0000313" key="15">
    <source>
        <dbReference type="EMBL" id="CAH2714746.1"/>
    </source>
</evidence>
<evidence type="ECO:0000256" key="4">
    <source>
        <dbReference type="ARBA" id="ARBA00022597"/>
    </source>
</evidence>
<dbReference type="InterPro" id="IPR018113">
    <property type="entry name" value="PTrfase_EIIB_Cys"/>
</dbReference>
<dbReference type="PANTHER" id="PTHR30009:SF12">
    <property type="entry name" value="PHOSPHOTRANSFERASE IIC COMPONENT GLVC"/>
    <property type="match status" value="1"/>
</dbReference>
<keyword evidence="16" id="KW-1185">Reference proteome</keyword>
<feature type="transmembrane region" description="Helical" evidence="12">
    <location>
        <begin position="305"/>
        <end position="322"/>
    </location>
</feature>
<dbReference type="NCBIfam" id="TIGR00826">
    <property type="entry name" value="EIIB_glc"/>
    <property type="match status" value="1"/>
</dbReference>
<dbReference type="InterPro" id="IPR010975">
    <property type="entry name" value="PTS_IIBC_a_glc"/>
</dbReference>
<sequence length="527" mass="57455">MLGKIQKFGAAMLVPVMLMPFAGIVIGLASIFTNPDMMGGIFGVSGLWYDLWNIVLQGSWAVFNQMPILFAISLPLGLANKAHGRAAMASFVTYMSFNYFVEAILNLWGQKFGVDMSAEVGGTSGLTLIAGIKTLDMSIIGALLVAGIVVWIHNKYYDKKLPDAIGVFQGSALVVIIGFVLMLPLAFLTSWLWPMVQHMINSMQGFLASSGTLGVGLFTFLERILIPTGLHHFIWTPFDYGPAVVPDGTLAHWMNNLSEYSSSTQPVKSLFPEGGFGLYGNTTVFGIAGIALAIYATAKPEKKKITASLLIPAALTSMLTGISEPIEFTFLFVSPLLFFIHSIFSALMSTAMYAAGVVGYQGGGLLDYITYNWIPMLSNHSGMVITHILIGLAFTVLYFFVFRFLILKMDISTPGREKMATEETKLYSKADYKAKKGESKSTPAPQGSENKQKAEYFLDMLGGRDNIEDVTNCATRLRVTVVDPSLMKPDEQFRSAGAHGVVRKGKAVQVIVGLSVPQVRDEFEELL</sequence>
<dbReference type="CDD" id="cd00212">
    <property type="entry name" value="PTS_IIB_glc"/>
    <property type="match status" value="1"/>
</dbReference>
<keyword evidence="3" id="KW-1003">Cell membrane</keyword>
<evidence type="ECO:0000256" key="5">
    <source>
        <dbReference type="ARBA" id="ARBA00022679"/>
    </source>
</evidence>
<evidence type="ECO:0000313" key="16">
    <source>
        <dbReference type="Proteomes" id="UP000838308"/>
    </source>
</evidence>
<dbReference type="InterPro" id="IPR013013">
    <property type="entry name" value="PTS_EIIC_1"/>
</dbReference>
<feature type="transmembrane region" description="Helical" evidence="12">
    <location>
        <begin position="12"/>
        <end position="32"/>
    </location>
</feature>
<evidence type="ECO:0000256" key="7">
    <source>
        <dbReference type="ARBA" id="ARBA00022692"/>
    </source>
</evidence>
<evidence type="ECO:0000256" key="12">
    <source>
        <dbReference type="SAM" id="Phobius"/>
    </source>
</evidence>
<dbReference type="Gene3D" id="3.30.1360.60">
    <property type="entry name" value="Glucose permease domain IIB"/>
    <property type="match status" value="1"/>
</dbReference>
<evidence type="ECO:0000256" key="1">
    <source>
        <dbReference type="ARBA" id="ARBA00004651"/>
    </source>
</evidence>
<name>A0ABM9EQ40_9BACI</name>
<dbReference type="PANTHER" id="PTHR30009">
    <property type="entry name" value="CYTOCHROME C-TYPE SYNTHESIS PROTEIN AND PTS TRANSMEMBRANE COMPONENT"/>
    <property type="match status" value="1"/>
</dbReference>
<keyword evidence="6" id="KW-0598">Phosphotransferase system</keyword>
<dbReference type="SUPFAM" id="SSF55604">
    <property type="entry name" value="Glucose permease domain IIB"/>
    <property type="match status" value="1"/>
</dbReference>
<feature type="transmembrane region" description="Helical" evidence="12">
    <location>
        <begin position="383"/>
        <end position="406"/>
    </location>
</feature>
<keyword evidence="2" id="KW-0813">Transport</keyword>
<evidence type="ECO:0000256" key="10">
    <source>
        <dbReference type="ARBA" id="ARBA00023136"/>
    </source>
</evidence>
<feature type="transmembrane region" description="Helical" evidence="12">
    <location>
        <begin position="164"/>
        <end position="193"/>
    </location>
</feature>
<feature type="domain" description="PTS EIIB type-1" evidence="13">
    <location>
        <begin position="451"/>
        <end position="527"/>
    </location>
</feature>
<dbReference type="PROSITE" id="PS01035">
    <property type="entry name" value="PTS_EIIB_TYPE_1_CYS"/>
    <property type="match status" value="1"/>
</dbReference>
<evidence type="ECO:0000256" key="2">
    <source>
        <dbReference type="ARBA" id="ARBA00022448"/>
    </source>
</evidence>